<dbReference type="AlphaFoldDB" id="A2ET54"/>
<keyword evidence="7" id="KW-1185">Reference proteome</keyword>
<dbReference type="GO" id="GO:0042256">
    <property type="term" value="P:cytosolic ribosome assembly"/>
    <property type="evidence" value="ECO:0007669"/>
    <property type="project" value="UniProtKB-UniRule"/>
</dbReference>
<keyword evidence="5" id="KW-0690">Ribosome biogenesis</keyword>
<evidence type="ECO:0000313" key="6">
    <source>
        <dbReference type="EMBL" id="EAY04170.1"/>
    </source>
</evidence>
<dbReference type="RefSeq" id="XP_001316393.1">
    <property type="nucleotide sequence ID" value="XM_001316358.1"/>
</dbReference>
<dbReference type="GO" id="GO:0003743">
    <property type="term" value="F:translation initiation factor activity"/>
    <property type="evidence" value="ECO:0007669"/>
    <property type="project" value="UniProtKB-UniRule"/>
</dbReference>
<dbReference type="Gene3D" id="3.75.10.10">
    <property type="entry name" value="L-arginine/glycine Amidinotransferase, Chain A"/>
    <property type="match status" value="1"/>
</dbReference>
<evidence type="ECO:0000256" key="2">
    <source>
        <dbReference type="ARBA" id="ARBA00022540"/>
    </source>
</evidence>
<keyword evidence="2 5" id="KW-0396">Initiation factor</keyword>
<dbReference type="SUPFAM" id="SSF55909">
    <property type="entry name" value="Pentein"/>
    <property type="match status" value="1"/>
</dbReference>
<evidence type="ECO:0000313" key="7">
    <source>
        <dbReference type="Proteomes" id="UP000001542"/>
    </source>
</evidence>
<dbReference type="Proteomes" id="UP000001542">
    <property type="component" value="Unassembled WGS sequence"/>
</dbReference>
<dbReference type="GO" id="GO:0043023">
    <property type="term" value="F:ribosomal large subunit binding"/>
    <property type="evidence" value="ECO:0000318"/>
    <property type="project" value="GO_Central"/>
</dbReference>
<dbReference type="NCBIfam" id="TIGR00323">
    <property type="entry name" value="eIF-6"/>
    <property type="match status" value="1"/>
</dbReference>
<dbReference type="VEuPathDB" id="TrichDB:TVAGG3_0467610"/>
<protein>
    <recommendedName>
        <fullName evidence="5">Eukaryotic translation initiation factor 6</fullName>
        <shortName evidence="5">eIF-6</shortName>
    </recommendedName>
</protein>
<dbReference type="EMBL" id="DS113483">
    <property type="protein sequence ID" value="EAY04170.1"/>
    <property type="molecule type" value="Genomic_DNA"/>
</dbReference>
<dbReference type="STRING" id="5722.A2ET54"/>
<dbReference type="GO" id="GO:0000470">
    <property type="term" value="P:maturation of LSU-rRNA"/>
    <property type="evidence" value="ECO:0000318"/>
    <property type="project" value="GO_Central"/>
</dbReference>
<dbReference type="OrthoDB" id="4155914at2759"/>
<dbReference type="Pfam" id="PF01912">
    <property type="entry name" value="eIF-6"/>
    <property type="match status" value="1"/>
</dbReference>
<dbReference type="PANTHER" id="PTHR10784">
    <property type="entry name" value="TRANSLATION INITIATION FACTOR 6"/>
    <property type="match status" value="1"/>
</dbReference>
<evidence type="ECO:0000256" key="3">
    <source>
        <dbReference type="ARBA" id="ARBA00022917"/>
    </source>
</evidence>
<dbReference type="GO" id="GO:0005829">
    <property type="term" value="C:cytosol"/>
    <property type="evidence" value="ECO:0000318"/>
    <property type="project" value="GO_Central"/>
</dbReference>
<keyword evidence="3 5" id="KW-0648">Protein biosynthesis</keyword>
<dbReference type="FunCoup" id="A2ET54">
    <property type="interactions" value="702"/>
</dbReference>
<dbReference type="GO" id="GO:1902626">
    <property type="term" value="P:assembly of large subunit precursor of preribosome"/>
    <property type="evidence" value="ECO:0000318"/>
    <property type="project" value="GO_Central"/>
</dbReference>
<comment type="function">
    <text evidence="5">Binds to the 60S ribosomal subunit and prevents its association with the 40S ribosomal subunit to form the 80S initiation complex in the cytoplasm. May also be involved in ribosome biogenesis.</text>
</comment>
<dbReference type="eggNOG" id="KOG3185">
    <property type="taxonomic scope" value="Eukaryota"/>
</dbReference>
<dbReference type="GO" id="GO:0005730">
    <property type="term" value="C:nucleolus"/>
    <property type="evidence" value="ECO:0007669"/>
    <property type="project" value="UniProtKB-SubCell"/>
</dbReference>
<dbReference type="GO" id="GO:0000460">
    <property type="term" value="P:maturation of 5.8S rRNA"/>
    <property type="evidence" value="ECO:0000318"/>
    <property type="project" value="GO_Central"/>
</dbReference>
<organism evidence="6 7">
    <name type="scientific">Trichomonas vaginalis (strain ATCC PRA-98 / G3)</name>
    <dbReference type="NCBI Taxonomy" id="412133"/>
    <lineage>
        <taxon>Eukaryota</taxon>
        <taxon>Metamonada</taxon>
        <taxon>Parabasalia</taxon>
        <taxon>Trichomonadida</taxon>
        <taxon>Trichomonadidae</taxon>
        <taxon>Trichomonas</taxon>
    </lineage>
</organism>
<dbReference type="VEuPathDB" id="TrichDB:TVAG_009780"/>
<name>A2ET54_TRIV3</name>
<gene>
    <name evidence="5" type="primary">EIF6</name>
    <name evidence="6" type="ORF">TVAG_009780</name>
</gene>
<dbReference type="FunFam" id="3.75.10.10:FF:000001">
    <property type="entry name" value="Eukaryotic translation initiation factor 6"/>
    <property type="match status" value="1"/>
</dbReference>
<dbReference type="GO" id="GO:0000054">
    <property type="term" value="P:ribosomal subunit export from nucleus"/>
    <property type="evidence" value="ECO:0000318"/>
    <property type="project" value="GO_Central"/>
</dbReference>
<evidence type="ECO:0000256" key="1">
    <source>
        <dbReference type="ARBA" id="ARBA00022490"/>
    </source>
</evidence>
<evidence type="ECO:0000256" key="5">
    <source>
        <dbReference type="HAMAP-Rule" id="MF_03132"/>
    </source>
</evidence>
<sequence>MVSRCKYQSSSEVGAYATLTDTYCLLPTTTTKSWTETFDVLTDFNNTTLVMSNIAGTPIVGRLTVGNKNGLLVPLTTTDSELAQIEQSLPDGVVVERIEEKFSALGNVISCNDHIALIHPELDQETVEIIKDVLQVDVFPTLIANESLVGSYSVFTNRGGIVTPKATVEEIEELSGQLGINIEAATVNRGSGLVNAGILVNNSRLFCGWETTALEIANLTRIFKIDDNTMKTEENGTVDDVDILALIDLYLSKNLYYYIVQTYPFLFSLNSYFIFEKINDKNLY</sequence>
<evidence type="ECO:0000256" key="4">
    <source>
        <dbReference type="ARBA" id="ARBA00023242"/>
    </source>
</evidence>
<dbReference type="SMART" id="SM00654">
    <property type="entry name" value="eIF6"/>
    <property type="match status" value="1"/>
</dbReference>
<dbReference type="HAMAP" id="MF_00032">
    <property type="entry name" value="eIF_6"/>
    <property type="match status" value="1"/>
</dbReference>
<keyword evidence="1 5" id="KW-0963">Cytoplasm</keyword>
<dbReference type="SMR" id="A2ET54"/>
<dbReference type="GO" id="GO:0005634">
    <property type="term" value="C:nucleus"/>
    <property type="evidence" value="ECO:0000318"/>
    <property type="project" value="GO_Central"/>
</dbReference>
<reference evidence="6" key="1">
    <citation type="submission" date="2006-10" db="EMBL/GenBank/DDBJ databases">
        <authorList>
            <person name="Amadeo P."/>
            <person name="Zhao Q."/>
            <person name="Wortman J."/>
            <person name="Fraser-Liggett C."/>
            <person name="Carlton J."/>
        </authorList>
    </citation>
    <scope>NUCLEOTIDE SEQUENCE</scope>
    <source>
        <strain evidence="6">G3</strain>
    </source>
</reference>
<accession>A2ET54</accession>
<comment type="subcellular location">
    <subcellularLocation>
        <location evidence="5">Cytoplasm</location>
    </subcellularLocation>
    <subcellularLocation>
        <location evidence="5">Nucleus</location>
        <location evidence="5">Nucleolus</location>
    </subcellularLocation>
    <text evidence="5">Shuttles between cytoplasm and nucleus/nucleolus.</text>
</comment>
<reference evidence="6" key="2">
    <citation type="journal article" date="2007" name="Science">
        <title>Draft genome sequence of the sexually transmitted pathogen Trichomonas vaginalis.</title>
        <authorList>
            <person name="Carlton J.M."/>
            <person name="Hirt R.P."/>
            <person name="Silva J.C."/>
            <person name="Delcher A.L."/>
            <person name="Schatz M."/>
            <person name="Zhao Q."/>
            <person name="Wortman J.R."/>
            <person name="Bidwell S.L."/>
            <person name="Alsmark U.C.M."/>
            <person name="Besteiro S."/>
            <person name="Sicheritz-Ponten T."/>
            <person name="Noel C.J."/>
            <person name="Dacks J.B."/>
            <person name="Foster P.G."/>
            <person name="Simillion C."/>
            <person name="Van de Peer Y."/>
            <person name="Miranda-Saavedra D."/>
            <person name="Barton G.J."/>
            <person name="Westrop G.D."/>
            <person name="Mueller S."/>
            <person name="Dessi D."/>
            <person name="Fiori P.L."/>
            <person name="Ren Q."/>
            <person name="Paulsen I."/>
            <person name="Zhang H."/>
            <person name="Bastida-Corcuera F.D."/>
            <person name="Simoes-Barbosa A."/>
            <person name="Brown M.T."/>
            <person name="Hayes R.D."/>
            <person name="Mukherjee M."/>
            <person name="Okumura C.Y."/>
            <person name="Schneider R."/>
            <person name="Smith A.J."/>
            <person name="Vanacova S."/>
            <person name="Villalvazo M."/>
            <person name="Haas B.J."/>
            <person name="Pertea M."/>
            <person name="Feldblyum T.V."/>
            <person name="Utterback T.R."/>
            <person name="Shu C.L."/>
            <person name="Osoegawa K."/>
            <person name="de Jong P.J."/>
            <person name="Hrdy I."/>
            <person name="Horvathova L."/>
            <person name="Zubacova Z."/>
            <person name="Dolezal P."/>
            <person name="Malik S.B."/>
            <person name="Logsdon J.M. Jr."/>
            <person name="Henze K."/>
            <person name="Gupta A."/>
            <person name="Wang C.C."/>
            <person name="Dunne R.L."/>
            <person name="Upcroft J.A."/>
            <person name="Upcroft P."/>
            <person name="White O."/>
            <person name="Salzberg S.L."/>
            <person name="Tang P."/>
            <person name="Chiu C.-H."/>
            <person name="Lee Y.-S."/>
            <person name="Embley T.M."/>
            <person name="Coombs G.H."/>
            <person name="Mottram J.C."/>
            <person name="Tachezy J."/>
            <person name="Fraser-Liggett C.M."/>
            <person name="Johnson P.J."/>
        </authorList>
    </citation>
    <scope>NUCLEOTIDE SEQUENCE [LARGE SCALE GENOMIC DNA]</scope>
    <source>
        <strain evidence="6">G3</strain>
    </source>
</reference>
<keyword evidence="4 5" id="KW-0539">Nucleus</keyword>
<comment type="subunit">
    <text evidence="5">Monomer. Associates with the 60S ribosomal subunit.</text>
</comment>
<dbReference type="InterPro" id="IPR002769">
    <property type="entry name" value="eIF6"/>
</dbReference>
<dbReference type="KEGG" id="tva:4762020"/>
<dbReference type="InParanoid" id="A2ET54"/>
<proteinExistence type="inferred from homology"/>
<comment type="similarity">
    <text evidence="5">Belongs to the eIF-6 family.</text>
</comment>